<keyword evidence="2" id="KW-1185">Reference proteome</keyword>
<dbReference type="InterPro" id="IPR009467">
    <property type="entry name" value="Glycolipid-bd_prot_put"/>
</dbReference>
<dbReference type="Proteomes" id="UP001229244">
    <property type="component" value="Unassembled WGS sequence"/>
</dbReference>
<dbReference type="EMBL" id="JAUSUL010000001">
    <property type="protein sequence ID" value="MDQ0314656.1"/>
    <property type="molecule type" value="Genomic_DNA"/>
</dbReference>
<sequence length="199" mass="21908">MHATLSPPDLWTENRDRHCLRFESEGPERGSEVLLYERASDARRVEGVVTGAGPHGPLGLTHRTVLDPAWCVRLFEVRLLGLSEPERLQSDAAGRWTDGHGVPLDELSGCVDLEFAETAFTWTPMIRRLGLGAGDSVELDVVTLSAADLAPVRARRRLTCLQPLQLYRYDDVATGICDEIVVDGDGFAMSVSGRLRRLA</sequence>
<organism evidence="1 2">
    <name type="scientific">Amorphus orientalis</name>
    <dbReference type="NCBI Taxonomy" id="649198"/>
    <lineage>
        <taxon>Bacteria</taxon>
        <taxon>Pseudomonadati</taxon>
        <taxon>Pseudomonadota</taxon>
        <taxon>Alphaproteobacteria</taxon>
        <taxon>Hyphomicrobiales</taxon>
        <taxon>Amorphaceae</taxon>
        <taxon>Amorphus</taxon>
    </lineage>
</organism>
<accession>A0AAE3VMA2</accession>
<evidence type="ECO:0000313" key="2">
    <source>
        <dbReference type="Proteomes" id="UP001229244"/>
    </source>
</evidence>
<dbReference type="RefSeq" id="WP_306884441.1">
    <property type="nucleotide sequence ID" value="NZ_JAUSUL010000001.1"/>
</dbReference>
<dbReference type="Pfam" id="PF06475">
    <property type="entry name" value="Glycolipid_bind"/>
    <property type="match status" value="1"/>
</dbReference>
<dbReference type="AlphaFoldDB" id="A0AAE3VMA2"/>
<proteinExistence type="predicted"/>
<comment type="caution">
    <text evidence="1">The sequence shown here is derived from an EMBL/GenBank/DDBJ whole genome shotgun (WGS) entry which is preliminary data.</text>
</comment>
<reference evidence="1" key="1">
    <citation type="submission" date="2023-07" db="EMBL/GenBank/DDBJ databases">
        <title>Genomic Encyclopedia of Type Strains, Phase IV (KMG-IV): sequencing the most valuable type-strain genomes for metagenomic binning, comparative biology and taxonomic classification.</title>
        <authorList>
            <person name="Goeker M."/>
        </authorList>
    </citation>
    <scope>NUCLEOTIDE SEQUENCE</scope>
    <source>
        <strain evidence="1">DSM 21202</strain>
    </source>
</reference>
<name>A0AAE3VMA2_9HYPH</name>
<protein>
    <recommendedName>
        <fullName evidence="3">Glycolipid-binding domain-containing protein</fullName>
    </recommendedName>
</protein>
<evidence type="ECO:0000313" key="1">
    <source>
        <dbReference type="EMBL" id="MDQ0314656.1"/>
    </source>
</evidence>
<evidence type="ECO:0008006" key="3">
    <source>
        <dbReference type="Google" id="ProtNLM"/>
    </source>
</evidence>
<dbReference type="SUPFAM" id="SSF159275">
    <property type="entry name" value="PA1994-like"/>
    <property type="match status" value="1"/>
</dbReference>
<gene>
    <name evidence="1" type="ORF">J2S73_001093</name>
</gene>